<dbReference type="GO" id="GO:0007140">
    <property type="term" value="P:male meiotic nuclear division"/>
    <property type="evidence" value="ECO:0007669"/>
    <property type="project" value="TreeGrafter"/>
</dbReference>
<dbReference type="GO" id="GO:0043565">
    <property type="term" value="F:sequence-specific DNA binding"/>
    <property type="evidence" value="ECO:0007669"/>
    <property type="project" value="TreeGrafter"/>
</dbReference>
<dbReference type="GO" id="GO:0043186">
    <property type="term" value="C:P granule"/>
    <property type="evidence" value="ECO:0007669"/>
    <property type="project" value="TreeGrafter"/>
</dbReference>
<keyword evidence="4" id="KW-0963">Cytoplasm</keyword>
<comment type="subcellular location">
    <subcellularLocation>
        <location evidence="2">Cytoplasm</location>
    </subcellularLocation>
    <subcellularLocation>
        <location evidence="1">Nucleus</location>
    </subcellularLocation>
</comment>
<keyword evidence="5" id="KW-0221">Differentiation</keyword>
<protein>
    <submittedName>
        <fullName evidence="9">Maelstrom domain-containing protein</fullName>
    </submittedName>
</protein>
<dbReference type="GO" id="GO:0005634">
    <property type="term" value="C:nucleus"/>
    <property type="evidence" value="ECO:0007669"/>
    <property type="project" value="UniProtKB-SubCell"/>
</dbReference>
<dbReference type="PANTHER" id="PTHR21358:SF4">
    <property type="entry name" value="PROTEIN MAELSTROM HOMOLOG"/>
    <property type="match status" value="1"/>
</dbReference>
<sequence>MAPKSKKNIKNGFYYFMKELRELEESKGRKFSGLKEVSDFANPLWTVNIQFTYLLLSVIDIFTMVIVFGTFAYLKRAMSFEEKEFYNRKASLAKGTDEDSRHKFTSLGVSYADIDAEAREQEEYMNVMLQTIRNTVRNLDRTTTLLTHKFYLCHVNYFYKGDNDFYSVAEIALSEFNLKDGLLNTIHFFVDPGKIPLGLRFEAKDWAEKTHGIPYDWKCGEKDYYKIFTKIRNFLTVSIFKSYEIIIKDNLSCIPPVYTMPDSLNSNMCLSAVKSALTTLCEASNENPIIFRVYPFPQLFFEIRNKCVQTDEGVGTLMPSVAIVENEIEKDVFSYAKDLGCPFHEEKDLTIHCSLSIVTRWVYTICDHCCKHVGISLELGKHCPRDADVNWDYKYTRTVGKSSKDSESSSAKKKNDFMPTIIDHGKLKEIREQQLLEEQESLRKAEGLRPPRSMIGAAGPLNDRMIIGRGVRQIPEETPWPISGRGKLL</sequence>
<evidence type="ECO:0000256" key="1">
    <source>
        <dbReference type="ARBA" id="ARBA00004123"/>
    </source>
</evidence>
<dbReference type="OMA" id="DHSENTH"/>
<evidence type="ECO:0000256" key="8">
    <source>
        <dbReference type="ARBA" id="ARBA00023242"/>
    </source>
</evidence>
<dbReference type="GO" id="GO:0007283">
    <property type="term" value="P:spermatogenesis"/>
    <property type="evidence" value="ECO:0007669"/>
    <property type="project" value="TreeGrafter"/>
</dbReference>
<dbReference type="GO" id="GO:0034587">
    <property type="term" value="P:piRNA processing"/>
    <property type="evidence" value="ECO:0007669"/>
    <property type="project" value="TreeGrafter"/>
</dbReference>
<evidence type="ECO:0000256" key="2">
    <source>
        <dbReference type="ARBA" id="ARBA00004496"/>
    </source>
</evidence>
<dbReference type="AlphaFoldDB" id="T1H9A4"/>
<evidence type="ECO:0000256" key="3">
    <source>
        <dbReference type="ARBA" id="ARBA00007057"/>
    </source>
</evidence>
<organism evidence="9 10">
    <name type="scientific">Rhodnius prolixus</name>
    <name type="common">Triatomid bug</name>
    <dbReference type="NCBI Taxonomy" id="13249"/>
    <lineage>
        <taxon>Eukaryota</taxon>
        <taxon>Metazoa</taxon>
        <taxon>Ecdysozoa</taxon>
        <taxon>Arthropoda</taxon>
        <taxon>Hexapoda</taxon>
        <taxon>Insecta</taxon>
        <taxon>Pterygota</taxon>
        <taxon>Neoptera</taxon>
        <taxon>Paraneoptera</taxon>
        <taxon>Hemiptera</taxon>
        <taxon>Heteroptera</taxon>
        <taxon>Panheteroptera</taxon>
        <taxon>Cimicomorpha</taxon>
        <taxon>Reduviidae</taxon>
        <taxon>Triatominae</taxon>
        <taxon>Rhodnius</taxon>
    </lineage>
</organism>
<evidence type="ECO:0000256" key="6">
    <source>
        <dbReference type="ARBA" id="ARBA00023125"/>
    </source>
</evidence>
<dbReference type="GO" id="GO:0045892">
    <property type="term" value="P:negative regulation of DNA-templated transcription"/>
    <property type="evidence" value="ECO:0007669"/>
    <property type="project" value="TreeGrafter"/>
</dbReference>
<dbReference type="PANTHER" id="PTHR21358">
    <property type="entry name" value="PROTEIN MAELSTROM HOMOLOG"/>
    <property type="match status" value="1"/>
</dbReference>
<evidence type="ECO:0000256" key="5">
    <source>
        <dbReference type="ARBA" id="ARBA00022782"/>
    </source>
</evidence>
<dbReference type="EnsemblMetazoa" id="RPRC000606-RA">
    <property type="protein sequence ID" value="RPRC000606-PA"/>
    <property type="gene ID" value="RPRC000606"/>
</dbReference>
<proteinExistence type="inferred from homology"/>
<dbReference type="InterPro" id="IPR024970">
    <property type="entry name" value="Maelstrom"/>
</dbReference>
<dbReference type="FunCoup" id="T1H9A4">
    <property type="interactions" value="27"/>
</dbReference>
<dbReference type="HOGENOM" id="CLU_558157_0_0_1"/>
<dbReference type="GO" id="GO:0060964">
    <property type="term" value="P:regulation of miRNA-mediated gene silencing"/>
    <property type="evidence" value="ECO:0007669"/>
    <property type="project" value="InterPro"/>
</dbReference>
<keyword evidence="10" id="KW-1185">Reference proteome</keyword>
<reference evidence="9" key="1">
    <citation type="submission" date="2015-05" db="UniProtKB">
        <authorList>
            <consortium name="EnsemblMetazoa"/>
        </authorList>
    </citation>
    <scope>IDENTIFICATION</scope>
</reference>
<evidence type="ECO:0000256" key="4">
    <source>
        <dbReference type="ARBA" id="ARBA00022490"/>
    </source>
</evidence>
<dbReference type="EMBL" id="ACPB03005809">
    <property type="status" value="NOT_ANNOTATED_CDS"/>
    <property type="molecule type" value="Genomic_DNA"/>
</dbReference>
<accession>T1H9A4</accession>
<name>T1H9A4_RHOPR</name>
<evidence type="ECO:0000256" key="7">
    <source>
        <dbReference type="ARBA" id="ARBA00023158"/>
    </source>
</evidence>
<evidence type="ECO:0000313" key="10">
    <source>
        <dbReference type="Proteomes" id="UP000015103"/>
    </source>
</evidence>
<keyword evidence="7" id="KW-0943">RNA-mediated gene silencing</keyword>
<dbReference type="InterPro" id="IPR039259">
    <property type="entry name" value="Protein_maelstrom"/>
</dbReference>
<dbReference type="Pfam" id="PF13017">
    <property type="entry name" value="Maelstrom"/>
    <property type="match status" value="1"/>
</dbReference>
<dbReference type="GO" id="GO:0030154">
    <property type="term" value="P:cell differentiation"/>
    <property type="evidence" value="ECO:0007669"/>
    <property type="project" value="UniProtKB-KW"/>
</dbReference>
<keyword evidence="8" id="KW-0539">Nucleus</keyword>
<evidence type="ECO:0000313" key="9">
    <source>
        <dbReference type="EnsemblMetazoa" id="RPRC000606-PA"/>
    </source>
</evidence>
<dbReference type="InParanoid" id="T1H9A4"/>
<keyword evidence="6" id="KW-0238">DNA-binding</keyword>
<dbReference type="eggNOG" id="ENOG502QTQB">
    <property type="taxonomic scope" value="Eukaryota"/>
</dbReference>
<dbReference type="Proteomes" id="UP000015103">
    <property type="component" value="Unassembled WGS sequence"/>
</dbReference>
<comment type="similarity">
    <text evidence="3">Belongs to the maelstrom family.</text>
</comment>
<dbReference type="VEuPathDB" id="VectorBase:RPRC000606"/>